<protein>
    <submittedName>
        <fullName evidence="1">Uncharacterized protein</fullName>
    </submittedName>
</protein>
<dbReference type="EMBL" id="BX294155">
    <property type="protein sequence ID" value="CAD77757.1"/>
    <property type="molecule type" value="Genomic_DNA"/>
</dbReference>
<gene>
    <name evidence="1" type="ordered locus">RB12747</name>
</gene>
<keyword evidence="2" id="KW-1185">Reference proteome</keyword>
<dbReference type="Proteomes" id="UP000001025">
    <property type="component" value="Chromosome"/>
</dbReference>
<dbReference type="EnsemblBacteria" id="CAD77757">
    <property type="protein sequence ID" value="CAD77757"/>
    <property type="gene ID" value="RB12747"/>
</dbReference>
<organism evidence="1 2">
    <name type="scientific">Rhodopirellula baltica (strain DSM 10527 / NCIMB 13988 / SH1)</name>
    <dbReference type="NCBI Taxonomy" id="243090"/>
    <lineage>
        <taxon>Bacteria</taxon>
        <taxon>Pseudomonadati</taxon>
        <taxon>Planctomycetota</taxon>
        <taxon>Planctomycetia</taxon>
        <taxon>Pirellulales</taxon>
        <taxon>Pirellulaceae</taxon>
        <taxon>Rhodopirellula</taxon>
    </lineage>
</organism>
<dbReference type="AlphaFoldDB" id="Q7UI57"/>
<dbReference type="HOGENOM" id="CLU_3065613_0_0_0"/>
<dbReference type="STRING" id="243090.RB12747"/>
<dbReference type="InParanoid" id="Q7UI57"/>
<dbReference type="KEGG" id="rba:RB12747"/>
<evidence type="ECO:0000313" key="1">
    <source>
        <dbReference type="EMBL" id="CAD77757.1"/>
    </source>
</evidence>
<proteinExistence type="predicted"/>
<sequence length="53" mass="5961">MDDQAVRRGSVRLCFFATAHRKTLAFKTEVSNARAIGISRVTQFVASYTNRVI</sequence>
<reference evidence="1 2" key="1">
    <citation type="journal article" date="2003" name="Proc. Natl. Acad. Sci. U.S.A.">
        <title>Complete genome sequence of the marine planctomycete Pirellula sp. strain 1.</title>
        <authorList>
            <person name="Gloeckner F.O."/>
            <person name="Kube M."/>
            <person name="Bauer M."/>
            <person name="Teeling H."/>
            <person name="Lombardot T."/>
            <person name="Ludwig W."/>
            <person name="Gade D."/>
            <person name="Beck A."/>
            <person name="Borzym K."/>
            <person name="Heitmann K."/>
            <person name="Rabus R."/>
            <person name="Schlesner H."/>
            <person name="Amann R."/>
            <person name="Reinhardt R."/>
        </authorList>
    </citation>
    <scope>NUCLEOTIDE SEQUENCE [LARGE SCALE GENOMIC DNA]</scope>
    <source>
        <strain evidence="2">DSM 10527 / NCIMB 13988 / SH1</strain>
    </source>
</reference>
<evidence type="ECO:0000313" key="2">
    <source>
        <dbReference type="Proteomes" id="UP000001025"/>
    </source>
</evidence>
<accession>Q7UI57</accession>
<name>Q7UI57_RHOBA</name>